<accession>A0A1F7IG96</accession>
<evidence type="ECO:0000313" key="2">
    <source>
        <dbReference type="Proteomes" id="UP000177698"/>
    </source>
</evidence>
<dbReference type="STRING" id="1802056.A2954_00860"/>
<evidence type="ECO:0008006" key="3">
    <source>
        <dbReference type="Google" id="ProtNLM"/>
    </source>
</evidence>
<gene>
    <name evidence="1" type="ORF">A2954_00860</name>
</gene>
<comment type="caution">
    <text evidence="1">The sequence shown here is derived from an EMBL/GenBank/DDBJ whole genome shotgun (WGS) entry which is preliminary data.</text>
</comment>
<name>A0A1F7IG96_9BACT</name>
<dbReference type="Gene3D" id="3.40.50.300">
    <property type="entry name" value="P-loop containing nucleotide triphosphate hydrolases"/>
    <property type="match status" value="1"/>
</dbReference>
<sequence length="89" mass="10450">MLKAGCDVIIDEGFWVRSQRDEMKKEIIKLGAKPVLYFVDTPVEVMKNRVVNRSKKPPTDSFEITEEMFNKYLKYWQPPKKEEGILLVS</sequence>
<dbReference type="EMBL" id="MGAG01000002">
    <property type="protein sequence ID" value="OGK42378.1"/>
    <property type="molecule type" value="Genomic_DNA"/>
</dbReference>
<dbReference type="InterPro" id="IPR027417">
    <property type="entry name" value="P-loop_NTPase"/>
</dbReference>
<protein>
    <recommendedName>
        <fullName evidence="3">Phosphoribulokinase/uridine kinase domain-containing protein</fullName>
    </recommendedName>
</protein>
<proteinExistence type="predicted"/>
<evidence type="ECO:0000313" key="1">
    <source>
        <dbReference type="EMBL" id="OGK42378.1"/>
    </source>
</evidence>
<reference evidence="1 2" key="1">
    <citation type="journal article" date="2016" name="Nat. Commun.">
        <title>Thousands of microbial genomes shed light on interconnected biogeochemical processes in an aquifer system.</title>
        <authorList>
            <person name="Anantharaman K."/>
            <person name="Brown C.T."/>
            <person name="Hug L.A."/>
            <person name="Sharon I."/>
            <person name="Castelle C.J."/>
            <person name="Probst A.J."/>
            <person name="Thomas B.C."/>
            <person name="Singh A."/>
            <person name="Wilkins M.J."/>
            <person name="Karaoz U."/>
            <person name="Brodie E.L."/>
            <person name="Williams K.H."/>
            <person name="Hubbard S.S."/>
            <person name="Banfield J.F."/>
        </authorList>
    </citation>
    <scope>NUCLEOTIDE SEQUENCE [LARGE SCALE GENOMIC DNA]</scope>
</reference>
<dbReference type="Pfam" id="PF13671">
    <property type="entry name" value="AAA_33"/>
    <property type="match status" value="1"/>
</dbReference>
<dbReference type="SUPFAM" id="SSF52540">
    <property type="entry name" value="P-loop containing nucleoside triphosphate hydrolases"/>
    <property type="match status" value="1"/>
</dbReference>
<dbReference type="Proteomes" id="UP000177698">
    <property type="component" value="Unassembled WGS sequence"/>
</dbReference>
<organism evidence="1 2">
    <name type="scientific">Candidatus Roizmanbacteria bacterium RIFCSPLOWO2_01_FULL_37_12</name>
    <dbReference type="NCBI Taxonomy" id="1802056"/>
    <lineage>
        <taxon>Bacteria</taxon>
        <taxon>Candidatus Roizmaniibacteriota</taxon>
    </lineage>
</organism>
<dbReference type="AlphaFoldDB" id="A0A1F7IG96"/>